<organism evidence="3 4">
    <name type="scientific">Dendryphion nanum</name>
    <dbReference type="NCBI Taxonomy" id="256645"/>
    <lineage>
        <taxon>Eukaryota</taxon>
        <taxon>Fungi</taxon>
        <taxon>Dikarya</taxon>
        <taxon>Ascomycota</taxon>
        <taxon>Pezizomycotina</taxon>
        <taxon>Dothideomycetes</taxon>
        <taxon>Pleosporomycetidae</taxon>
        <taxon>Pleosporales</taxon>
        <taxon>Torulaceae</taxon>
        <taxon>Dendryphion</taxon>
    </lineage>
</organism>
<feature type="signal peptide" evidence="2">
    <location>
        <begin position="1"/>
        <end position="27"/>
    </location>
</feature>
<name>A0A9P9E6Q8_9PLEO</name>
<keyword evidence="4" id="KW-1185">Reference proteome</keyword>
<comment type="caution">
    <text evidence="3">The sequence shown here is derived from an EMBL/GenBank/DDBJ whole genome shotgun (WGS) entry which is preliminary data.</text>
</comment>
<gene>
    <name evidence="3" type="ORF">B0J11DRAFT_227187</name>
</gene>
<keyword evidence="2" id="KW-0732">Signal</keyword>
<evidence type="ECO:0000313" key="3">
    <source>
        <dbReference type="EMBL" id="KAH7132430.1"/>
    </source>
</evidence>
<dbReference type="AlphaFoldDB" id="A0A9P9E6Q8"/>
<feature type="region of interest" description="Disordered" evidence="1">
    <location>
        <begin position="30"/>
        <end position="67"/>
    </location>
</feature>
<accession>A0A9P9E6Q8</accession>
<dbReference type="Proteomes" id="UP000700596">
    <property type="component" value="Unassembled WGS sequence"/>
</dbReference>
<reference evidence="3" key="1">
    <citation type="journal article" date="2021" name="Nat. Commun.">
        <title>Genetic determinants of endophytism in the Arabidopsis root mycobiome.</title>
        <authorList>
            <person name="Mesny F."/>
            <person name="Miyauchi S."/>
            <person name="Thiergart T."/>
            <person name="Pickel B."/>
            <person name="Atanasova L."/>
            <person name="Karlsson M."/>
            <person name="Huettel B."/>
            <person name="Barry K.W."/>
            <person name="Haridas S."/>
            <person name="Chen C."/>
            <person name="Bauer D."/>
            <person name="Andreopoulos W."/>
            <person name="Pangilinan J."/>
            <person name="LaButti K."/>
            <person name="Riley R."/>
            <person name="Lipzen A."/>
            <person name="Clum A."/>
            <person name="Drula E."/>
            <person name="Henrissat B."/>
            <person name="Kohler A."/>
            <person name="Grigoriev I.V."/>
            <person name="Martin F.M."/>
            <person name="Hacquard S."/>
        </authorList>
    </citation>
    <scope>NUCLEOTIDE SEQUENCE</scope>
    <source>
        <strain evidence="3">MPI-CAGE-CH-0243</strain>
    </source>
</reference>
<dbReference type="EMBL" id="JAGMWT010000003">
    <property type="protein sequence ID" value="KAH7132430.1"/>
    <property type="molecule type" value="Genomic_DNA"/>
</dbReference>
<protein>
    <recommendedName>
        <fullName evidence="5">Secreted protein</fullName>
    </recommendedName>
</protein>
<proteinExistence type="predicted"/>
<evidence type="ECO:0000313" key="4">
    <source>
        <dbReference type="Proteomes" id="UP000700596"/>
    </source>
</evidence>
<evidence type="ECO:0008006" key="5">
    <source>
        <dbReference type="Google" id="ProtNLM"/>
    </source>
</evidence>
<evidence type="ECO:0000256" key="1">
    <source>
        <dbReference type="SAM" id="MobiDB-lite"/>
    </source>
</evidence>
<evidence type="ECO:0000256" key="2">
    <source>
        <dbReference type="SAM" id="SignalP"/>
    </source>
</evidence>
<feature type="chain" id="PRO_5040334790" description="Secreted protein" evidence="2">
    <location>
        <begin position="28"/>
        <end position="180"/>
    </location>
</feature>
<sequence>MHHHSIHSIHSSLHSLSILALSSPYHAQSISPARPLSPLEQSSLGRSGTFRDGAIAPQHPPCAVRRPPVDVASNGVDTAACCHASAARSSHAAGHSWTGLYCTLHTIRSYVYKAPPPLRTSRAVDSSASPNARYRQTSSRLTCRPHLCRPVRRNHSTRHCFNPFSRDKGNITICETGGLS</sequence>